<dbReference type="Proteomes" id="UP001150941">
    <property type="component" value="Unassembled WGS sequence"/>
</dbReference>
<evidence type="ECO:0000313" key="4">
    <source>
        <dbReference type="EMBL" id="KAJ5225657.1"/>
    </source>
</evidence>
<proteinExistence type="inferred from homology"/>
<name>A0A9W9NT13_9EURO</name>
<dbReference type="PANTHER" id="PTHR24320:SF272">
    <property type="entry name" value="NAD(P)-BINDING ROSSMANN-FOLD SUPERFAMILY PROTEIN"/>
    <property type="match status" value="1"/>
</dbReference>
<dbReference type="InterPro" id="IPR036291">
    <property type="entry name" value="NAD(P)-bd_dom_sf"/>
</dbReference>
<sequence>MSRYASAHANPKGPGDARPTALQIIQDESMEGKLAGKVVVITGGNSGIGLETVRALAATGAFIYVTTRDVPRAKASLGDIYQPKQVKLVHMDQSSLASVREAAKSILREVNKISILINNAGIMDVPELRHSRDGYELQFATNHLAHFLLFQLLKPALLAASTPEFQSRVVMVSSSGHRTRGINASDDYHYQKGGYDPQLAYAQSKTANVYLANEIERRYGSQGLHATSVHPGIVKTNIARFWPDEKIQGLMQIPQVLSYAKSPEQGAATTVWAAVGHEWEGRGGRYLAECAETEKGPEAGDMGVPPNLYVSHTYKPDDEARLWRDSLEMVGLPKEE</sequence>
<dbReference type="OrthoDB" id="191139at2759"/>
<dbReference type="InterPro" id="IPR002347">
    <property type="entry name" value="SDR_fam"/>
</dbReference>
<keyword evidence="5" id="KW-1185">Reference proteome</keyword>
<dbReference type="AlphaFoldDB" id="A0A9W9NT13"/>
<dbReference type="PRINTS" id="PR00081">
    <property type="entry name" value="GDHRDH"/>
</dbReference>
<comment type="similarity">
    <text evidence="1">Belongs to the short-chain dehydrogenases/reductases (SDR) family.</text>
</comment>
<dbReference type="GeneID" id="83203481"/>
<keyword evidence="3" id="KW-0560">Oxidoreductase</keyword>
<dbReference type="PANTHER" id="PTHR24320">
    <property type="entry name" value="RETINOL DEHYDROGENASE"/>
    <property type="match status" value="1"/>
</dbReference>
<accession>A0A9W9NT13</accession>
<evidence type="ECO:0000256" key="2">
    <source>
        <dbReference type="ARBA" id="ARBA00022857"/>
    </source>
</evidence>
<keyword evidence="2" id="KW-0521">NADP</keyword>
<organism evidence="4 5">
    <name type="scientific">Penicillium chermesinum</name>
    <dbReference type="NCBI Taxonomy" id="63820"/>
    <lineage>
        <taxon>Eukaryota</taxon>
        <taxon>Fungi</taxon>
        <taxon>Dikarya</taxon>
        <taxon>Ascomycota</taxon>
        <taxon>Pezizomycotina</taxon>
        <taxon>Eurotiomycetes</taxon>
        <taxon>Eurotiomycetidae</taxon>
        <taxon>Eurotiales</taxon>
        <taxon>Aspergillaceae</taxon>
        <taxon>Penicillium</taxon>
    </lineage>
</organism>
<dbReference type="GO" id="GO:0016491">
    <property type="term" value="F:oxidoreductase activity"/>
    <property type="evidence" value="ECO:0007669"/>
    <property type="project" value="UniProtKB-KW"/>
</dbReference>
<reference evidence="4" key="1">
    <citation type="submission" date="2022-11" db="EMBL/GenBank/DDBJ databases">
        <authorList>
            <person name="Petersen C."/>
        </authorList>
    </citation>
    <scope>NUCLEOTIDE SEQUENCE</scope>
    <source>
        <strain evidence="4">IBT 19713</strain>
    </source>
</reference>
<gene>
    <name evidence="4" type="ORF">N7468_006882</name>
</gene>
<dbReference type="Pfam" id="PF00106">
    <property type="entry name" value="adh_short"/>
    <property type="match status" value="1"/>
</dbReference>
<dbReference type="RefSeq" id="XP_058329068.1">
    <property type="nucleotide sequence ID" value="XM_058476178.1"/>
</dbReference>
<reference evidence="4" key="2">
    <citation type="journal article" date="2023" name="IMA Fungus">
        <title>Comparative genomic study of the Penicillium genus elucidates a diverse pangenome and 15 lateral gene transfer events.</title>
        <authorList>
            <person name="Petersen C."/>
            <person name="Sorensen T."/>
            <person name="Nielsen M.R."/>
            <person name="Sondergaard T.E."/>
            <person name="Sorensen J.L."/>
            <person name="Fitzpatrick D.A."/>
            <person name="Frisvad J.C."/>
            <person name="Nielsen K.L."/>
        </authorList>
    </citation>
    <scope>NUCLEOTIDE SEQUENCE</scope>
    <source>
        <strain evidence="4">IBT 19713</strain>
    </source>
</reference>
<comment type="caution">
    <text evidence="4">The sequence shown here is derived from an EMBL/GenBank/DDBJ whole genome shotgun (WGS) entry which is preliminary data.</text>
</comment>
<evidence type="ECO:0000313" key="5">
    <source>
        <dbReference type="Proteomes" id="UP001150941"/>
    </source>
</evidence>
<dbReference type="SUPFAM" id="SSF51735">
    <property type="entry name" value="NAD(P)-binding Rossmann-fold domains"/>
    <property type="match status" value="1"/>
</dbReference>
<evidence type="ECO:0000256" key="3">
    <source>
        <dbReference type="ARBA" id="ARBA00023002"/>
    </source>
</evidence>
<evidence type="ECO:0000256" key="1">
    <source>
        <dbReference type="ARBA" id="ARBA00006484"/>
    </source>
</evidence>
<protein>
    <submittedName>
        <fullName evidence="4">Uncharacterized protein</fullName>
    </submittedName>
</protein>
<dbReference type="Gene3D" id="3.40.50.720">
    <property type="entry name" value="NAD(P)-binding Rossmann-like Domain"/>
    <property type="match status" value="1"/>
</dbReference>
<dbReference type="EMBL" id="JAPQKS010000005">
    <property type="protein sequence ID" value="KAJ5225657.1"/>
    <property type="molecule type" value="Genomic_DNA"/>
</dbReference>